<dbReference type="PANTHER" id="PTHR34069:SF2">
    <property type="entry name" value="BETA-KETOACYL-[ACYL-CARRIER-PROTEIN] SYNTHASE III"/>
    <property type="match status" value="1"/>
</dbReference>
<dbReference type="InterPro" id="IPR013747">
    <property type="entry name" value="ACP_syn_III_C"/>
</dbReference>
<dbReference type="InterPro" id="IPR016039">
    <property type="entry name" value="Thiolase-like"/>
</dbReference>
<evidence type="ECO:0000256" key="2">
    <source>
        <dbReference type="ARBA" id="ARBA00023315"/>
    </source>
</evidence>
<keyword evidence="2" id="KW-0012">Acyltransferase</keyword>
<evidence type="ECO:0000259" key="5">
    <source>
        <dbReference type="Pfam" id="PF08545"/>
    </source>
</evidence>
<feature type="domain" description="Beta-ketoacyl-[acyl-carrier-protein] synthase III N-terminal" evidence="5">
    <location>
        <begin position="113"/>
        <end position="191"/>
    </location>
</feature>
<dbReference type="RefSeq" id="WP_275474022.1">
    <property type="nucleotide sequence ID" value="NZ_CP162940.1"/>
</dbReference>
<dbReference type="PANTHER" id="PTHR34069">
    <property type="entry name" value="3-OXOACYL-[ACYL-CARRIER-PROTEIN] SYNTHASE 3"/>
    <property type="match status" value="1"/>
</dbReference>
<keyword evidence="3" id="KW-1133">Transmembrane helix</keyword>
<accession>A0ABV5AJX3</accession>
<feature type="domain" description="Beta-ketoacyl-[acyl-carrier-protein] synthase III C-terminal" evidence="4">
    <location>
        <begin position="244"/>
        <end position="335"/>
    </location>
</feature>
<dbReference type="Gene3D" id="3.40.47.10">
    <property type="match status" value="1"/>
</dbReference>
<evidence type="ECO:0000259" key="4">
    <source>
        <dbReference type="Pfam" id="PF08541"/>
    </source>
</evidence>
<gene>
    <name evidence="6" type="ORF">KKP3000_001756</name>
</gene>
<comment type="caution">
    <text evidence="6">The sequence shown here is derived from an EMBL/GenBank/DDBJ whole genome shotgun (WGS) entry which is preliminary data.</text>
</comment>
<protein>
    <submittedName>
        <fullName evidence="6">3-oxoacyl-[acyl-carrier-protein] synthase III C-terminal domain-containing protein</fullName>
    </submittedName>
</protein>
<dbReference type="SUPFAM" id="SSF53901">
    <property type="entry name" value="Thiolase-like"/>
    <property type="match status" value="2"/>
</dbReference>
<sequence length="335" mass="36639">MKQNIQIKGVGIYHPPVPVTNEQLYEHFDARGIETRGLMKALGRQTRYFVTNDSENALTMGIEAANCAIENAGISAEDLDMIVFVTDTPEYLLPSNALKVHQAIGAMNANLVYDLNTNCTGMIVAIDQVAKVMKATPNLNTALVVASTVFSRTVDKNNSFLRTAYNDGSGAFVLHKESSNAESGVIDTVTKVNSANHDLLVYPKAGLTPVLHGNATGEDALFNFIPHSVDYFSEEWKELIVTLLERNGLTANDIKAYMFQQFSNDQNIETLSKLGVEPTEDNYVFVGEKYGYMGASCIAFAFHDALKAGKLTSGDYILFVSVAVGYTMAVSLYRI</sequence>
<reference evidence="6 7" key="1">
    <citation type="journal article" date="2024" name="Int. J. Mol. Sci.">
        <title>Exploration of Alicyclobacillus spp. Genome in Search of Antibiotic Resistance.</title>
        <authorList>
            <person name="Bucka-Kolendo J."/>
            <person name="Kiousi D.E."/>
            <person name="Dekowska A."/>
            <person name="Mikolajczuk-Szczyrba A."/>
            <person name="Karadedos D.M."/>
            <person name="Michael P."/>
            <person name="Galanis A."/>
            <person name="Sokolowska B."/>
        </authorList>
    </citation>
    <scope>NUCLEOTIDE SEQUENCE [LARGE SCALE GENOMIC DNA]</scope>
    <source>
        <strain evidence="6 7">KKP 3000</strain>
    </source>
</reference>
<dbReference type="Proteomes" id="UP001579974">
    <property type="component" value="Unassembled WGS sequence"/>
</dbReference>
<dbReference type="Pfam" id="PF08541">
    <property type="entry name" value="ACP_syn_III_C"/>
    <property type="match status" value="1"/>
</dbReference>
<feature type="transmembrane region" description="Helical" evidence="3">
    <location>
        <begin position="316"/>
        <end position="333"/>
    </location>
</feature>
<evidence type="ECO:0000256" key="3">
    <source>
        <dbReference type="SAM" id="Phobius"/>
    </source>
</evidence>
<keyword evidence="3" id="KW-0812">Transmembrane</keyword>
<evidence type="ECO:0000313" key="6">
    <source>
        <dbReference type="EMBL" id="MFB5192551.1"/>
    </source>
</evidence>
<dbReference type="EMBL" id="JBDXSU010000024">
    <property type="protein sequence ID" value="MFB5192551.1"/>
    <property type="molecule type" value="Genomic_DNA"/>
</dbReference>
<organism evidence="6 7">
    <name type="scientific">Alicyclobacillus fastidiosus</name>
    <dbReference type="NCBI Taxonomy" id="392011"/>
    <lineage>
        <taxon>Bacteria</taxon>
        <taxon>Bacillati</taxon>
        <taxon>Bacillota</taxon>
        <taxon>Bacilli</taxon>
        <taxon>Bacillales</taxon>
        <taxon>Alicyclobacillaceae</taxon>
        <taxon>Alicyclobacillus</taxon>
    </lineage>
</organism>
<evidence type="ECO:0000256" key="1">
    <source>
        <dbReference type="ARBA" id="ARBA00022679"/>
    </source>
</evidence>
<keyword evidence="1" id="KW-0808">Transferase</keyword>
<proteinExistence type="predicted"/>
<keyword evidence="3" id="KW-0472">Membrane</keyword>
<keyword evidence="7" id="KW-1185">Reference proteome</keyword>
<dbReference type="Pfam" id="PF08545">
    <property type="entry name" value="ACP_syn_III"/>
    <property type="match status" value="1"/>
</dbReference>
<dbReference type="InterPro" id="IPR013751">
    <property type="entry name" value="ACP_syn_III_N"/>
</dbReference>
<name>A0ABV5AJX3_9BACL</name>
<evidence type="ECO:0000313" key="7">
    <source>
        <dbReference type="Proteomes" id="UP001579974"/>
    </source>
</evidence>